<comment type="cofactor">
    <cofactor evidence="1">
        <name>Zn(2+)</name>
        <dbReference type="ChEBI" id="CHEBI:29105"/>
    </cofactor>
</comment>
<dbReference type="PANTHER" id="PTHR42813:SF2">
    <property type="entry name" value="DEHYDROGENASE, ZINC-CONTAINING, PUTATIVE (AFU_ORTHOLOGUE AFUA_2G02810)-RELATED"/>
    <property type="match status" value="1"/>
</dbReference>
<keyword evidence="7" id="KW-1185">Reference proteome</keyword>
<feature type="domain" description="Alcohol dehydrogenase-like C-terminal" evidence="4">
    <location>
        <begin position="196"/>
        <end position="266"/>
    </location>
</feature>
<dbReference type="PANTHER" id="PTHR42813">
    <property type="entry name" value="ZINC-TYPE ALCOHOL DEHYDROGENASE-LIKE"/>
    <property type="match status" value="1"/>
</dbReference>
<evidence type="ECO:0000259" key="4">
    <source>
        <dbReference type="Pfam" id="PF00107"/>
    </source>
</evidence>
<dbReference type="InterPro" id="IPR036291">
    <property type="entry name" value="NAD(P)-bd_dom_sf"/>
</dbReference>
<name>A0A2S9PX10_9ACTN</name>
<dbReference type="GO" id="GO:0046872">
    <property type="term" value="F:metal ion binding"/>
    <property type="evidence" value="ECO:0007669"/>
    <property type="project" value="UniProtKB-KW"/>
</dbReference>
<dbReference type="SUPFAM" id="SSF50129">
    <property type="entry name" value="GroES-like"/>
    <property type="match status" value="1"/>
</dbReference>
<dbReference type="InterPro" id="IPR011032">
    <property type="entry name" value="GroES-like_sf"/>
</dbReference>
<dbReference type="AlphaFoldDB" id="A0A2S9PX10"/>
<sequence>MKALTWNGVNDLSVERVPDPQINNRQDAIVEVRLSSVCGSDLHLLGGYMPAMERGDVLGHEFLGDIVEVGADVRKRSVGERVVVCSFFGCGQCWYCQNDLWSLCDNANTNPGLTELTYGQPLGACFGYSHALGGNAGSHAEYIRVPYADHGAFPVPEGVSDRAAVFASDAAPTGWMGADLGGVKSGDVVAVWGCGGVGQMAARAAMLLGAERVIAIDRFPERLAMTAEHVGCETIDYTQTDVGGELLERSGGRGPDVCIEAVGMEAHTDGPVNLYDKAKQQLRLESDRPSALREAIYHCRKGGTVFCLGVFGGLIDKFPMGALLNKGLTLRGAQQMGQNYIPMLLDRIAAGDLKTDHLMTHPMSLDEGPKGYDMFKNKKDGCVRAVLKP</sequence>
<reference evidence="6 7" key="1">
    <citation type="submission" date="2018-03" db="EMBL/GenBank/DDBJ databases">
        <title>Novel Streptomyces sp. from soil.</title>
        <authorList>
            <person name="Tan G.Y.A."/>
            <person name="Lee Z.Y."/>
        </authorList>
    </citation>
    <scope>NUCLEOTIDE SEQUENCE [LARGE SCALE GENOMIC DNA]</scope>
    <source>
        <strain evidence="6 7">ST5x</strain>
    </source>
</reference>
<dbReference type="OrthoDB" id="241504at2"/>
<organism evidence="6 7">
    <name type="scientific">Streptomyces solincola</name>
    <dbReference type="NCBI Taxonomy" id="2100817"/>
    <lineage>
        <taxon>Bacteria</taxon>
        <taxon>Bacillati</taxon>
        <taxon>Actinomycetota</taxon>
        <taxon>Actinomycetes</taxon>
        <taxon>Kitasatosporales</taxon>
        <taxon>Streptomycetaceae</taxon>
        <taxon>Streptomyces</taxon>
    </lineage>
</organism>
<accession>A0A2S9PX10</accession>
<dbReference type="RefSeq" id="WP_105868882.1">
    <property type="nucleotide sequence ID" value="NZ_PVLV01000155.1"/>
</dbReference>
<proteinExistence type="predicted"/>
<protein>
    <submittedName>
        <fullName evidence="6">Glutathione-dependent formaldehyde dehydrogenase</fullName>
    </submittedName>
</protein>
<evidence type="ECO:0000313" key="6">
    <source>
        <dbReference type="EMBL" id="PRH78964.1"/>
    </source>
</evidence>
<dbReference type="CDD" id="cd08283">
    <property type="entry name" value="FDH_like_1"/>
    <property type="match status" value="1"/>
</dbReference>
<dbReference type="InterPro" id="IPR013149">
    <property type="entry name" value="ADH-like_C"/>
</dbReference>
<evidence type="ECO:0000313" key="7">
    <source>
        <dbReference type="Proteomes" id="UP000239322"/>
    </source>
</evidence>
<dbReference type="Pfam" id="PF08240">
    <property type="entry name" value="ADH_N"/>
    <property type="match status" value="1"/>
</dbReference>
<evidence type="ECO:0000256" key="2">
    <source>
        <dbReference type="ARBA" id="ARBA00022723"/>
    </source>
</evidence>
<dbReference type="Pfam" id="PF00107">
    <property type="entry name" value="ADH_zinc_N"/>
    <property type="match status" value="1"/>
</dbReference>
<keyword evidence="2" id="KW-0479">Metal-binding</keyword>
<evidence type="ECO:0000259" key="5">
    <source>
        <dbReference type="Pfam" id="PF08240"/>
    </source>
</evidence>
<evidence type="ECO:0000256" key="3">
    <source>
        <dbReference type="ARBA" id="ARBA00022833"/>
    </source>
</evidence>
<feature type="domain" description="Alcohol dehydrogenase-like N-terminal" evidence="5">
    <location>
        <begin position="26"/>
        <end position="156"/>
    </location>
</feature>
<evidence type="ECO:0000256" key="1">
    <source>
        <dbReference type="ARBA" id="ARBA00001947"/>
    </source>
</evidence>
<comment type="caution">
    <text evidence="6">The sequence shown here is derived from an EMBL/GenBank/DDBJ whole genome shotgun (WGS) entry which is preliminary data.</text>
</comment>
<dbReference type="InterPro" id="IPR013154">
    <property type="entry name" value="ADH-like_N"/>
</dbReference>
<dbReference type="EMBL" id="PVLV01000155">
    <property type="protein sequence ID" value="PRH78964.1"/>
    <property type="molecule type" value="Genomic_DNA"/>
</dbReference>
<dbReference type="SUPFAM" id="SSF51735">
    <property type="entry name" value="NAD(P)-binding Rossmann-fold domains"/>
    <property type="match status" value="1"/>
</dbReference>
<dbReference type="Gene3D" id="3.40.50.720">
    <property type="entry name" value="NAD(P)-binding Rossmann-like Domain"/>
    <property type="match status" value="1"/>
</dbReference>
<dbReference type="Gene3D" id="3.90.180.10">
    <property type="entry name" value="Medium-chain alcohol dehydrogenases, catalytic domain"/>
    <property type="match status" value="1"/>
</dbReference>
<dbReference type="Proteomes" id="UP000239322">
    <property type="component" value="Unassembled WGS sequence"/>
</dbReference>
<keyword evidence="3" id="KW-0862">Zinc</keyword>
<gene>
    <name evidence="6" type="ORF">C6N75_12110</name>
</gene>